<dbReference type="GO" id="GO:1900366">
    <property type="term" value="P:negative regulation of defense response to insect"/>
    <property type="evidence" value="ECO:0007669"/>
    <property type="project" value="UniProtKB-ARBA"/>
</dbReference>
<dbReference type="SUPFAM" id="SSF51197">
    <property type="entry name" value="Clavaminate synthase-like"/>
    <property type="match status" value="1"/>
</dbReference>
<keyword evidence="15" id="KW-1185">Reference proteome</keyword>
<protein>
    <submittedName>
        <fullName evidence="14">Jasmonate-induced oxygenase 1</fullName>
    </submittedName>
</protein>
<dbReference type="InterPro" id="IPR026992">
    <property type="entry name" value="DIOX_N"/>
</dbReference>
<dbReference type="GO" id="GO:0006952">
    <property type="term" value="P:defense response"/>
    <property type="evidence" value="ECO:0007669"/>
    <property type="project" value="UniProtKB-KW"/>
</dbReference>
<keyword evidence="9 11" id="KW-0408">Iron</keyword>
<dbReference type="GO" id="GO:0120091">
    <property type="term" value="F:jasmonic acid hydrolase"/>
    <property type="evidence" value="ECO:0007669"/>
    <property type="project" value="UniProtKB-ARBA"/>
</dbReference>
<dbReference type="InterPro" id="IPR005123">
    <property type="entry name" value="Oxoglu/Fe-dep_dioxygenase_dom"/>
</dbReference>
<evidence type="ECO:0000256" key="5">
    <source>
        <dbReference type="ARBA" id="ARBA00022819"/>
    </source>
</evidence>
<evidence type="ECO:0000256" key="2">
    <source>
        <dbReference type="ARBA" id="ARBA00001961"/>
    </source>
</evidence>
<keyword evidence="7" id="KW-0223">Dioxygenase</keyword>
<reference evidence="14 15" key="1">
    <citation type="submission" date="2024-04" db="EMBL/GenBank/DDBJ databases">
        <title>Genome assembly C_amara_ONT_v2.</title>
        <authorList>
            <person name="Yant L."/>
            <person name="Moore C."/>
            <person name="Slenker M."/>
        </authorList>
    </citation>
    <scope>NUCLEOTIDE SEQUENCE [LARGE SCALE GENOMIC DNA]</scope>
    <source>
        <tissue evidence="14">Leaf</tissue>
    </source>
</reference>
<keyword evidence="6" id="KW-0611">Plant defense</keyword>
<comment type="cofactor">
    <cofactor evidence="2">
        <name>L-ascorbate</name>
        <dbReference type="ChEBI" id="CHEBI:38290"/>
    </cofactor>
</comment>
<evidence type="ECO:0000256" key="3">
    <source>
        <dbReference type="ARBA" id="ARBA00008056"/>
    </source>
</evidence>
<comment type="cofactor">
    <cofactor evidence="1">
        <name>Fe(2+)</name>
        <dbReference type="ChEBI" id="CHEBI:29033"/>
    </cofactor>
</comment>
<evidence type="ECO:0000256" key="9">
    <source>
        <dbReference type="ARBA" id="ARBA00023004"/>
    </source>
</evidence>
<evidence type="ECO:0000256" key="11">
    <source>
        <dbReference type="RuleBase" id="RU003682"/>
    </source>
</evidence>
<accession>A0ABD0ZKR1</accession>
<evidence type="ECO:0000313" key="14">
    <source>
        <dbReference type="EMBL" id="KAL1187915.1"/>
    </source>
</evidence>
<evidence type="ECO:0000313" key="15">
    <source>
        <dbReference type="Proteomes" id="UP001558713"/>
    </source>
</evidence>
<evidence type="ECO:0000256" key="4">
    <source>
        <dbReference type="ARBA" id="ARBA00022723"/>
    </source>
</evidence>
<feature type="compositionally biased region" description="Basic and acidic residues" evidence="12">
    <location>
        <begin position="19"/>
        <end position="39"/>
    </location>
</feature>
<evidence type="ECO:0000259" key="13">
    <source>
        <dbReference type="PROSITE" id="PS51471"/>
    </source>
</evidence>
<name>A0ABD0ZKR1_CARAN</name>
<organism evidence="14 15">
    <name type="scientific">Cardamine amara subsp. amara</name>
    <dbReference type="NCBI Taxonomy" id="228776"/>
    <lineage>
        <taxon>Eukaryota</taxon>
        <taxon>Viridiplantae</taxon>
        <taxon>Streptophyta</taxon>
        <taxon>Embryophyta</taxon>
        <taxon>Tracheophyta</taxon>
        <taxon>Spermatophyta</taxon>
        <taxon>Magnoliopsida</taxon>
        <taxon>eudicotyledons</taxon>
        <taxon>Gunneridae</taxon>
        <taxon>Pentapetalae</taxon>
        <taxon>rosids</taxon>
        <taxon>malvids</taxon>
        <taxon>Brassicales</taxon>
        <taxon>Brassicaceae</taxon>
        <taxon>Cardamineae</taxon>
        <taxon>Cardamine</taxon>
    </lineage>
</organism>
<dbReference type="PANTHER" id="PTHR47991">
    <property type="entry name" value="OXOGLUTARATE/IRON-DEPENDENT DIOXYGENASE"/>
    <property type="match status" value="1"/>
</dbReference>
<dbReference type="Pfam" id="PF03171">
    <property type="entry name" value="2OG-FeII_Oxy"/>
    <property type="match status" value="1"/>
</dbReference>
<dbReference type="GO" id="GO:0046872">
    <property type="term" value="F:metal ion binding"/>
    <property type="evidence" value="ECO:0007669"/>
    <property type="project" value="UniProtKB-KW"/>
</dbReference>
<evidence type="ECO:0000256" key="7">
    <source>
        <dbReference type="ARBA" id="ARBA00022964"/>
    </source>
</evidence>
<keyword evidence="8 11" id="KW-0560">Oxidoreductase</keyword>
<comment type="caution">
    <text evidence="14">The sequence shown here is derived from an EMBL/GenBank/DDBJ whole genome shotgun (WGS) entry which is preliminary data.</text>
</comment>
<keyword evidence="4 11" id="KW-0479">Metal-binding</keyword>
<dbReference type="GO" id="GO:1900150">
    <property type="term" value="P:regulation of defense response to fungus"/>
    <property type="evidence" value="ECO:0007669"/>
    <property type="project" value="UniProtKB-ARBA"/>
</dbReference>
<dbReference type="Pfam" id="PF14226">
    <property type="entry name" value="DIOX_N"/>
    <property type="match status" value="1"/>
</dbReference>
<dbReference type="GO" id="GO:0051213">
    <property type="term" value="F:dioxygenase activity"/>
    <property type="evidence" value="ECO:0007669"/>
    <property type="project" value="UniProtKB-KW"/>
</dbReference>
<dbReference type="EMBL" id="JBANAX010000939">
    <property type="protein sequence ID" value="KAL1187915.1"/>
    <property type="molecule type" value="Genomic_DNA"/>
</dbReference>
<dbReference type="FunFam" id="2.60.120.330:FF:000008">
    <property type="entry name" value="Jasmonate-regulated gene 21"/>
    <property type="match status" value="1"/>
</dbReference>
<feature type="domain" description="Fe2OG dioxygenase" evidence="13">
    <location>
        <begin position="248"/>
        <end position="349"/>
    </location>
</feature>
<dbReference type="AlphaFoldDB" id="A0ABD0ZKR1"/>
<gene>
    <name evidence="14" type="ORF">V5N11_015872</name>
</gene>
<evidence type="ECO:0000256" key="12">
    <source>
        <dbReference type="SAM" id="MobiDB-lite"/>
    </source>
</evidence>
<dbReference type="Gene3D" id="2.60.120.330">
    <property type="entry name" value="B-lactam Antibiotic, Isopenicillin N Synthase, Chain"/>
    <property type="match status" value="1"/>
</dbReference>
<sequence>MEAETTDKTKNKNSLNDQEQEKEVKVDNMSDQDKNKIETKNTNGLGYKWPEPIVRVQSLAESKLTTFPYRYIKPPSQRPQITTINHKPEAAAINIPIIDLVSLFSGNEYEKKRLSEACCEWGFFQVINHGVRPELMDAAKEGWKNFFNLPIEAKEAYSNSPKTYEGYGSRLGVEKGAILDWSDYYFLHFLPLLLKDFNKWPSLPSNIREVMDEYGKELVKLGGRLMRVLSSNLGLKEEQLQESFGGEDVGACLRVNYYPKCPRPELALGLSSHSDPGGITILFPDDQVVGLQVRHGDTWITVNPLRHAFIVNIGDQVQILSNSGYKSVEHRVIVNSEKERVSLAFFYNPKSDIPIQPLQQLVTSTNPPLYPPMTFDQYRLFIRTQGPRGKSHVDSHISSR</sequence>
<dbReference type="Proteomes" id="UP001558713">
    <property type="component" value="Unassembled WGS sequence"/>
</dbReference>
<dbReference type="InterPro" id="IPR044861">
    <property type="entry name" value="IPNS-like_FE2OG_OXY"/>
</dbReference>
<feature type="compositionally biased region" description="Basic and acidic residues" evidence="12">
    <location>
        <begin position="1"/>
        <end position="10"/>
    </location>
</feature>
<keyword evidence="5" id="KW-1184">Jasmonic acid signaling pathway</keyword>
<dbReference type="InterPro" id="IPR050295">
    <property type="entry name" value="Plant_2OG-oxidoreductases"/>
</dbReference>
<dbReference type="PROSITE" id="PS51471">
    <property type="entry name" value="FE2OG_OXY"/>
    <property type="match status" value="1"/>
</dbReference>
<dbReference type="GO" id="GO:2000022">
    <property type="term" value="P:regulation of jasmonic acid mediated signaling pathway"/>
    <property type="evidence" value="ECO:0007669"/>
    <property type="project" value="UniProtKB-ARBA"/>
</dbReference>
<evidence type="ECO:0000256" key="6">
    <source>
        <dbReference type="ARBA" id="ARBA00022821"/>
    </source>
</evidence>
<dbReference type="InterPro" id="IPR027443">
    <property type="entry name" value="IPNS-like_sf"/>
</dbReference>
<feature type="region of interest" description="Disordered" evidence="12">
    <location>
        <begin position="1"/>
        <end position="39"/>
    </location>
</feature>
<comment type="catalytic activity">
    <reaction evidence="10">
        <text>jasmonate + 2-oxoglutarate + O2 = (1R,2R)-12-hydroxyjasmonate + succinate + CO2</text>
        <dbReference type="Rhea" id="RHEA:67144"/>
        <dbReference type="ChEBI" id="CHEBI:15379"/>
        <dbReference type="ChEBI" id="CHEBI:16526"/>
        <dbReference type="ChEBI" id="CHEBI:16810"/>
        <dbReference type="ChEBI" id="CHEBI:30031"/>
        <dbReference type="ChEBI" id="CHEBI:58431"/>
        <dbReference type="ChEBI" id="CHEBI:132022"/>
    </reaction>
    <physiologicalReaction direction="left-to-right" evidence="10">
        <dbReference type="Rhea" id="RHEA:67145"/>
    </physiologicalReaction>
</comment>
<evidence type="ECO:0000256" key="8">
    <source>
        <dbReference type="ARBA" id="ARBA00023002"/>
    </source>
</evidence>
<proteinExistence type="inferred from homology"/>
<evidence type="ECO:0000256" key="10">
    <source>
        <dbReference type="ARBA" id="ARBA00052139"/>
    </source>
</evidence>
<evidence type="ECO:0000256" key="1">
    <source>
        <dbReference type="ARBA" id="ARBA00001954"/>
    </source>
</evidence>
<comment type="similarity">
    <text evidence="3 11">Belongs to the iron/ascorbate-dependent oxidoreductase family.</text>
</comment>